<protein>
    <submittedName>
        <fullName evidence="1">Uncharacterized protein</fullName>
    </submittedName>
</protein>
<sequence length="170" mass="19582">MDDIFESLMYTDSTEYRIVAISGEKAHHSFSVITSLSLTKNQPFVLCTQSTPTLSEVWIRKAKHRDSVERTRCKIGLPQSRAPIIHHHLHQRSTTLRAPCWNSRKYITLIIAVRGLWNANMNQSRRLRGSCGSSLVSEDEEAEFNDAFALSDIHYLPLFKRLKCYFVVLK</sequence>
<evidence type="ECO:0000313" key="1">
    <source>
        <dbReference type="EMBL" id="PBK98072.1"/>
    </source>
</evidence>
<dbReference type="AlphaFoldDB" id="A0A2H3E2Z8"/>
<proteinExistence type="predicted"/>
<keyword evidence="2" id="KW-1185">Reference proteome</keyword>
<accession>A0A2H3E2Z8</accession>
<name>A0A2H3E2Z8_ARMGA</name>
<dbReference type="Proteomes" id="UP000217790">
    <property type="component" value="Unassembled WGS sequence"/>
</dbReference>
<gene>
    <name evidence="1" type="ORF">ARMGADRAFT_567191</name>
</gene>
<reference evidence="2" key="1">
    <citation type="journal article" date="2017" name="Nat. Ecol. Evol.">
        <title>Genome expansion and lineage-specific genetic innovations in the forest pathogenic fungi Armillaria.</title>
        <authorList>
            <person name="Sipos G."/>
            <person name="Prasanna A.N."/>
            <person name="Walter M.C."/>
            <person name="O'Connor E."/>
            <person name="Balint B."/>
            <person name="Krizsan K."/>
            <person name="Kiss B."/>
            <person name="Hess J."/>
            <person name="Varga T."/>
            <person name="Slot J."/>
            <person name="Riley R."/>
            <person name="Boka B."/>
            <person name="Rigling D."/>
            <person name="Barry K."/>
            <person name="Lee J."/>
            <person name="Mihaltcheva S."/>
            <person name="LaButti K."/>
            <person name="Lipzen A."/>
            <person name="Waldron R."/>
            <person name="Moloney N.M."/>
            <person name="Sperisen C."/>
            <person name="Kredics L."/>
            <person name="Vagvoelgyi C."/>
            <person name="Patrignani A."/>
            <person name="Fitzpatrick D."/>
            <person name="Nagy I."/>
            <person name="Doyle S."/>
            <person name="Anderson J.B."/>
            <person name="Grigoriev I.V."/>
            <person name="Gueldener U."/>
            <person name="Muensterkoetter M."/>
            <person name="Nagy L.G."/>
        </authorList>
    </citation>
    <scope>NUCLEOTIDE SEQUENCE [LARGE SCALE GENOMIC DNA]</scope>
    <source>
        <strain evidence="2">Ar21-2</strain>
    </source>
</reference>
<dbReference type="EMBL" id="KZ293648">
    <property type="protein sequence ID" value="PBK98072.1"/>
    <property type="molecule type" value="Genomic_DNA"/>
</dbReference>
<dbReference type="InParanoid" id="A0A2H3E2Z8"/>
<evidence type="ECO:0000313" key="2">
    <source>
        <dbReference type="Proteomes" id="UP000217790"/>
    </source>
</evidence>
<organism evidence="1 2">
    <name type="scientific">Armillaria gallica</name>
    <name type="common">Bulbous honey fungus</name>
    <name type="synonym">Armillaria bulbosa</name>
    <dbReference type="NCBI Taxonomy" id="47427"/>
    <lineage>
        <taxon>Eukaryota</taxon>
        <taxon>Fungi</taxon>
        <taxon>Dikarya</taxon>
        <taxon>Basidiomycota</taxon>
        <taxon>Agaricomycotina</taxon>
        <taxon>Agaricomycetes</taxon>
        <taxon>Agaricomycetidae</taxon>
        <taxon>Agaricales</taxon>
        <taxon>Marasmiineae</taxon>
        <taxon>Physalacriaceae</taxon>
        <taxon>Armillaria</taxon>
    </lineage>
</organism>